<dbReference type="Pfam" id="PF00069">
    <property type="entry name" value="Pkinase"/>
    <property type="match status" value="1"/>
</dbReference>
<name>X1E7E0_9ZZZZ</name>
<dbReference type="Gene3D" id="1.10.510.10">
    <property type="entry name" value="Transferase(Phosphotransferase) domain 1"/>
    <property type="match status" value="1"/>
</dbReference>
<dbReference type="PROSITE" id="PS50011">
    <property type="entry name" value="PROTEIN_KINASE_DOM"/>
    <property type="match status" value="1"/>
</dbReference>
<protein>
    <recommendedName>
        <fullName evidence="1">Protein kinase domain-containing protein</fullName>
    </recommendedName>
</protein>
<dbReference type="InterPro" id="IPR000719">
    <property type="entry name" value="Prot_kinase_dom"/>
</dbReference>
<dbReference type="GO" id="GO:0005524">
    <property type="term" value="F:ATP binding"/>
    <property type="evidence" value="ECO:0007669"/>
    <property type="project" value="InterPro"/>
</dbReference>
<gene>
    <name evidence="2" type="ORF">S01H4_63263</name>
</gene>
<dbReference type="AlphaFoldDB" id="X1E7E0"/>
<reference evidence="2" key="1">
    <citation type="journal article" date="2014" name="Front. Microbiol.">
        <title>High frequency of phylogenetically diverse reductive dehalogenase-homologous genes in deep subseafloor sedimentary metagenomes.</title>
        <authorList>
            <person name="Kawai M."/>
            <person name="Futagami T."/>
            <person name="Toyoda A."/>
            <person name="Takaki Y."/>
            <person name="Nishi S."/>
            <person name="Hori S."/>
            <person name="Arai W."/>
            <person name="Tsubouchi T."/>
            <person name="Morono Y."/>
            <person name="Uchiyama I."/>
            <person name="Ito T."/>
            <person name="Fujiyama A."/>
            <person name="Inagaki F."/>
            <person name="Takami H."/>
        </authorList>
    </citation>
    <scope>NUCLEOTIDE SEQUENCE</scope>
    <source>
        <strain evidence="2">Expedition CK06-06</strain>
    </source>
</reference>
<evidence type="ECO:0000313" key="2">
    <source>
        <dbReference type="EMBL" id="GAH13089.1"/>
    </source>
</evidence>
<proteinExistence type="predicted"/>
<comment type="caution">
    <text evidence="2">The sequence shown here is derived from an EMBL/GenBank/DDBJ whole genome shotgun (WGS) entry which is preliminary data.</text>
</comment>
<evidence type="ECO:0000259" key="1">
    <source>
        <dbReference type="PROSITE" id="PS50011"/>
    </source>
</evidence>
<dbReference type="SUPFAM" id="SSF56112">
    <property type="entry name" value="Protein kinase-like (PK-like)"/>
    <property type="match status" value="1"/>
</dbReference>
<dbReference type="InterPro" id="IPR011009">
    <property type="entry name" value="Kinase-like_dom_sf"/>
</dbReference>
<feature type="domain" description="Protein kinase" evidence="1">
    <location>
        <begin position="1"/>
        <end position="142"/>
    </location>
</feature>
<dbReference type="EMBL" id="BART01037995">
    <property type="protein sequence ID" value="GAH13089.1"/>
    <property type="molecule type" value="Genomic_DNA"/>
</dbReference>
<feature type="non-terminal residue" evidence="2">
    <location>
        <position position="142"/>
    </location>
</feature>
<dbReference type="GO" id="GO:0004672">
    <property type="term" value="F:protein kinase activity"/>
    <property type="evidence" value="ECO:0007669"/>
    <property type="project" value="InterPro"/>
</dbReference>
<feature type="non-terminal residue" evidence="2">
    <location>
        <position position="1"/>
    </location>
</feature>
<accession>X1E7E0</accession>
<organism evidence="2">
    <name type="scientific">marine sediment metagenome</name>
    <dbReference type="NCBI Taxonomy" id="412755"/>
    <lineage>
        <taxon>unclassified sequences</taxon>
        <taxon>metagenomes</taxon>
        <taxon>ecological metagenomes</taxon>
    </lineage>
</organism>
<sequence length="142" mass="15795">HQDIKPSNVLVFENDVSKITDLGSASQAGTASQSDEKVVAGDVKYIAPEQWYSWGRPNEFSARYLADLYRLGSLIFFFFAACSATDALQIKLSVKYGKEFTQSDFDGDLPYIQHAFEEVLSDLQISIERTAGDLTSEIINIV</sequence>